<dbReference type="Proteomes" id="UP000566819">
    <property type="component" value="Unassembled WGS sequence"/>
</dbReference>
<keyword evidence="1" id="KW-0694">RNA-binding</keyword>
<comment type="caution">
    <text evidence="4">The sequence shown here is derived from an EMBL/GenBank/DDBJ whole genome shotgun (WGS) entry which is preliminary data.</text>
</comment>
<dbReference type="InterPro" id="IPR001678">
    <property type="entry name" value="MeTrfase_RsmB-F_NOP2_dom"/>
</dbReference>
<feature type="region of interest" description="Disordered" evidence="2">
    <location>
        <begin position="1"/>
        <end position="50"/>
    </location>
</feature>
<evidence type="ECO:0000256" key="1">
    <source>
        <dbReference type="PROSITE-ProRule" id="PRU01023"/>
    </source>
</evidence>
<dbReference type="Gene3D" id="3.40.50.150">
    <property type="entry name" value="Vaccinia Virus protein VP39"/>
    <property type="match status" value="1"/>
</dbReference>
<feature type="compositionally biased region" description="Basic and acidic residues" evidence="2">
    <location>
        <begin position="31"/>
        <end position="50"/>
    </location>
</feature>
<feature type="active site" description="Nucleophile" evidence="1">
    <location>
        <position position="102"/>
    </location>
</feature>
<feature type="domain" description="SAM-dependent MTase RsmB/NOP-type" evidence="3">
    <location>
        <begin position="1"/>
        <end position="179"/>
    </location>
</feature>
<comment type="similarity">
    <text evidence="1">Belongs to the class I-like SAM-binding methyltransferase superfamily. RsmB/NOP family.</text>
</comment>
<dbReference type="PROSITE" id="PS51686">
    <property type="entry name" value="SAM_MT_RSMB_NOP"/>
    <property type="match status" value="1"/>
</dbReference>
<protein>
    <recommendedName>
        <fullName evidence="3">SAM-dependent MTase RsmB/NOP-type domain-containing protein</fullName>
    </recommendedName>
</protein>
<dbReference type="AlphaFoldDB" id="A0A8H4RWU6"/>
<dbReference type="InterPro" id="IPR029063">
    <property type="entry name" value="SAM-dependent_MTases_sf"/>
</dbReference>
<evidence type="ECO:0000313" key="5">
    <source>
        <dbReference type="Proteomes" id="UP000566819"/>
    </source>
</evidence>
<dbReference type="PANTHER" id="PTHR22807">
    <property type="entry name" value="NOP2 YEAST -RELATED NOL1/NOP2/FMU SUN DOMAIN-CONTAINING"/>
    <property type="match status" value="1"/>
</dbReference>
<dbReference type="EMBL" id="JAAMPI010000066">
    <property type="protein sequence ID" value="KAF4636444.1"/>
    <property type="molecule type" value="Genomic_DNA"/>
</dbReference>
<dbReference type="GO" id="GO:0005730">
    <property type="term" value="C:nucleolus"/>
    <property type="evidence" value="ECO:0007669"/>
    <property type="project" value="TreeGrafter"/>
</dbReference>
<name>A0A8H4RWU6_9HELO</name>
<feature type="compositionally biased region" description="Basic and acidic residues" evidence="2">
    <location>
        <begin position="218"/>
        <end position="228"/>
    </location>
</feature>
<dbReference type="InterPro" id="IPR023267">
    <property type="entry name" value="RCMT"/>
</dbReference>
<keyword evidence="1" id="KW-0489">Methyltransferase</keyword>
<feature type="compositionally biased region" description="Basic residues" evidence="2">
    <location>
        <begin position="272"/>
        <end position="282"/>
    </location>
</feature>
<evidence type="ECO:0000259" key="3">
    <source>
        <dbReference type="PROSITE" id="PS51686"/>
    </source>
</evidence>
<evidence type="ECO:0000256" key="2">
    <source>
        <dbReference type="SAM" id="MobiDB-lite"/>
    </source>
</evidence>
<evidence type="ECO:0000313" key="4">
    <source>
        <dbReference type="EMBL" id="KAF4636444.1"/>
    </source>
</evidence>
<comment type="caution">
    <text evidence="1">Lacks conserved residue(s) required for the propagation of feature annotation.</text>
</comment>
<feature type="compositionally biased region" description="Acidic residues" evidence="2">
    <location>
        <begin position="229"/>
        <end position="252"/>
    </location>
</feature>
<accession>A0A8H4RWU6</accession>
<organism evidence="4 5">
    <name type="scientific">Cudoniella acicularis</name>
    <dbReference type="NCBI Taxonomy" id="354080"/>
    <lineage>
        <taxon>Eukaryota</taxon>
        <taxon>Fungi</taxon>
        <taxon>Dikarya</taxon>
        <taxon>Ascomycota</taxon>
        <taxon>Pezizomycotina</taxon>
        <taxon>Leotiomycetes</taxon>
        <taxon>Helotiales</taxon>
        <taxon>Tricladiaceae</taxon>
        <taxon>Cudoniella</taxon>
    </lineage>
</organism>
<keyword evidence="5" id="KW-1185">Reference proteome</keyword>
<dbReference type="OrthoDB" id="435282at2759"/>
<keyword evidence="1" id="KW-0949">S-adenosyl-L-methionine</keyword>
<dbReference type="GO" id="GO:0008173">
    <property type="term" value="F:RNA methyltransferase activity"/>
    <property type="evidence" value="ECO:0007669"/>
    <property type="project" value="InterPro"/>
</dbReference>
<reference evidence="4 5" key="1">
    <citation type="submission" date="2020-03" db="EMBL/GenBank/DDBJ databases">
        <title>Draft Genome Sequence of Cudoniella acicularis.</title>
        <authorList>
            <person name="Buettner E."/>
            <person name="Kellner H."/>
        </authorList>
    </citation>
    <scope>NUCLEOTIDE SEQUENCE [LARGE SCALE GENOMIC DNA]</scope>
    <source>
        <strain evidence="4 5">DSM 108380</strain>
    </source>
</reference>
<feature type="region of interest" description="Disordered" evidence="2">
    <location>
        <begin position="208"/>
        <end position="297"/>
    </location>
</feature>
<keyword evidence="1" id="KW-0808">Transferase</keyword>
<dbReference type="GO" id="GO:0003723">
    <property type="term" value="F:RNA binding"/>
    <property type="evidence" value="ECO:0007669"/>
    <property type="project" value="UniProtKB-UniRule"/>
</dbReference>
<dbReference type="SUPFAM" id="SSF53335">
    <property type="entry name" value="S-adenosyl-L-methionine-dependent methyltransferases"/>
    <property type="match status" value="1"/>
</dbReference>
<gene>
    <name evidence="4" type="ORF">G7Y89_g1642</name>
</gene>
<proteinExistence type="inferred from homology"/>
<sequence>MPELHLPVLKASSPHSRNAKDSSKNANKKAKLPDPTKETRKRKREESDEKMDVLVDDDGVVTAVDTEDELKARLAALSKFQLELLLHAFKFPSAKKITYSTCSIYAEENENVVEAALSSEISKAKGWRLLKRDEQIRGMREWPVRGSCDDSDIAEACIRADKGDEHGTMGFFLAGFVRDLKPATENIEAQFLRDERGHLVRDAMGFPVRIPPGGLNEKPQELAGAKEPEEVEIEEEEQGEEWGGFDDEEDTKMEEVPKALPKPKQQDSKSANKNKHAHSATKKRPDLIPQKKKKRKK</sequence>
<dbReference type="GO" id="GO:0070475">
    <property type="term" value="P:rRNA base methylation"/>
    <property type="evidence" value="ECO:0007669"/>
    <property type="project" value="TreeGrafter"/>
</dbReference>
<dbReference type="PANTHER" id="PTHR22807:SF4">
    <property type="entry name" value="28S RRNA (CYTOSINE-C(5))-METHYLTRANSFERASE"/>
    <property type="match status" value="1"/>
</dbReference>